<dbReference type="SUPFAM" id="SSF50685">
    <property type="entry name" value="Barwin-like endoglucanases"/>
    <property type="match status" value="1"/>
</dbReference>
<dbReference type="InterPro" id="IPR034718">
    <property type="entry name" value="RlpA"/>
</dbReference>
<evidence type="ECO:0000256" key="4">
    <source>
        <dbReference type="RuleBase" id="RU003495"/>
    </source>
</evidence>
<evidence type="ECO:0000256" key="2">
    <source>
        <dbReference type="ARBA" id="ARBA00023316"/>
    </source>
</evidence>
<dbReference type="NCBIfam" id="TIGR00413">
    <property type="entry name" value="rlpA"/>
    <property type="match status" value="1"/>
</dbReference>
<dbReference type="CDD" id="cd22268">
    <property type="entry name" value="DPBB_RlpA-like"/>
    <property type="match status" value="1"/>
</dbReference>
<dbReference type="HAMAP" id="MF_02071">
    <property type="entry name" value="RlpA"/>
    <property type="match status" value="1"/>
</dbReference>
<dbReference type="Gene3D" id="2.40.40.10">
    <property type="entry name" value="RlpA-like domain"/>
    <property type="match status" value="1"/>
</dbReference>
<dbReference type="GO" id="GO:0000270">
    <property type="term" value="P:peptidoglycan metabolic process"/>
    <property type="evidence" value="ECO:0007669"/>
    <property type="project" value="UniProtKB-UniRule"/>
</dbReference>
<dbReference type="Pfam" id="PF03330">
    <property type="entry name" value="DPBB_1"/>
    <property type="match status" value="1"/>
</dbReference>
<keyword evidence="7" id="KW-0449">Lipoprotein</keyword>
<accession>A0A1I2C3W3</accession>
<feature type="compositionally biased region" description="Low complexity" evidence="5">
    <location>
        <begin position="64"/>
        <end position="85"/>
    </location>
</feature>
<sequence>MSGAAGNASVPDSRFVPAAWRAARWLALAAGVGLMAACAAPPAPPLPSGSPPVPTQRPKPAPAAPAAAPKAASPAAAPAPTASAPGTTGRAQRAAELPPVSTVVPSVAPTGVPGPGGLYSLDEDKTSEGLRKPSDSEAESDQQGMASWYGSRFHRRRTASGERFDMYALTAAHPTLPFGTRVCVRSLITGKTVQVRINDRGPHTPGRIIDLSQAAAKRLGMLGLGTKQVAITPLADDDQNGCPEQQDSDDGQ</sequence>
<dbReference type="STRING" id="1177982.SAMN04489711_103343"/>
<evidence type="ECO:0000256" key="3">
    <source>
        <dbReference type="HAMAP-Rule" id="MF_02071"/>
    </source>
</evidence>
<evidence type="ECO:0000313" key="7">
    <source>
        <dbReference type="EMBL" id="SFE62453.1"/>
    </source>
</evidence>
<dbReference type="PANTHER" id="PTHR34183:SF1">
    <property type="entry name" value="ENDOLYTIC PEPTIDOGLYCAN TRANSGLYCOSYLASE RLPA"/>
    <property type="match status" value="1"/>
</dbReference>
<feature type="compositionally biased region" description="Pro residues" evidence="5">
    <location>
        <begin position="41"/>
        <end position="63"/>
    </location>
</feature>
<keyword evidence="8" id="KW-1185">Reference proteome</keyword>
<feature type="compositionally biased region" description="Basic and acidic residues" evidence="5">
    <location>
        <begin position="122"/>
        <end position="135"/>
    </location>
</feature>
<dbReference type="PANTHER" id="PTHR34183">
    <property type="entry name" value="ENDOLYTIC PEPTIDOGLYCAN TRANSGLYCOSYLASE RLPA"/>
    <property type="match status" value="1"/>
</dbReference>
<evidence type="ECO:0000259" key="6">
    <source>
        <dbReference type="Pfam" id="PF03330"/>
    </source>
</evidence>
<dbReference type="GO" id="GO:0071555">
    <property type="term" value="P:cell wall organization"/>
    <property type="evidence" value="ECO:0007669"/>
    <property type="project" value="UniProtKB-KW"/>
</dbReference>
<name>A0A1I2C3W3_9BURK</name>
<proteinExistence type="inferred from homology"/>
<dbReference type="InterPro" id="IPR012997">
    <property type="entry name" value="RplA"/>
</dbReference>
<reference evidence="8" key="1">
    <citation type="submission" date="2016-10" db="EMBL/GenBank/DDBJ databases">
        <authorList>
            <person name="Varghese N."/>
            <person name="Submissions S."/>
        </authorList>
    </citation>
    <scope>NUCLEOTIDE SEQUENCE [LARGE SCALE GENOMIC DNA]</scope>
    <source>
        <strain evidence="8">DSM 27981</strain>
    </source>
</reference>
<organism evidence="7 8">
    <name type="scientific">Paracidovorax wautersii</name>
    <dbReference type="NCBI Taxonomy" id="1177982"/>
    <lineage>
        <taxon>Bacteria</taxon>
        <taxon>Pseudomonadati</taxon>
        <taxon>Pseudomonadota</taxon>
        <taxon>Betaproteobacteria</taxon>
        <taxon>Burkholderiales</taxon>
        <taxon>Comamonadaceae</taxon>
        <taxon>Paracidovorax</taxon>
    </lineage>
</organism>
<dbReference type="EC" id="4.2.2.-" evidence="3"/>
<comment type="function">
    <text evidence="3">Lytic transglycosylase with a strong preference for naked glycan strands that lack stem peptides.</text>
</comment>
<gene>
    <name evidence="3" type="primary">rlpA</name>
    <name evidence="7" type="ORF">SAMN04489711_103343</name>
</gene>
<keyword evidence="2 3" id="KW-0961">Cell wall biogenesis/degradation</keyword>
<dbReference type="GO" id="GO:0008932">
    <property type="term" value="F:lytic endotransglycosylase activity"/>
    <property type="evidence" value="ECO:0007669"/>
    <property type="project" value="UniProtKB-UniRule"/>
</dbReference>
<dbReference type="InterPro" id="IPR009009">
    <property type="entry name" value="RlpA-like_DPBB"/>
</dbReference>
<evidence type="ECO:0000313" key="8">
    <source>
        <dbReference type="Proteomes" id="UP000199119"/>
    </source>
</evidence>
<keyword evidence="1 3" id="KW-0456">Lyase</keyword>
<feature type="region of interest" description="Disordered" evidence="5">
    <location>
        <begin position="38"/>
        <end position="152"/>
    </location>
</feature>
<protein>
    <recommendedName>
        <fullName evidence="3">Endolytic peptidoglycan transglycosylase RlpA</fullName>
        <ecNumber evidence="3">4.2.2.-</ecNumber>
    </recommendedName>
</protein>
<feature type="compositionally biased region" description="Low complexity" evidence="5">
    <location>
        <begin position="98"/>
        <end position="111"/>
    </location>
</feature>
<evidence type="ECO:0000256" key="5">
    <source>
        <dbReference type="SAM" id="MobiDB-lite"/>
    </source>
</evidence>
<dbReference type="InterPro" id="IPR036908">
    <property type="entry name" value="RlpA-like_sf"/>
</dbReference>
<feature type="domain" description="RlpA-like protein double-psi beta-barrel" evidence="6">
    <location>
        <begin position="142"/>
        <end position="230"/>
    </location>
</feature>
<dbReference type="EMBL" id="FONX01000003">
    <property type="protein sequence ID" value="SFE62453.1"/>
    <property type="molecule type" value="Genomic_DNA"/>
</dbReference>
<dbReference type="Proteomes" id="UP000199119">
    <property type="component" value="Unassembled WGS sequence"/>
</dbReference>
<evidence type="ECO:0000256" key="1">
    <source>
        <dbReference type="ARBA" id="ARBA00023239"/>
    </source>
</evidence>
<dbReference type="AlphaFoldDB" id="A0A1I2C3W3"/>
<comment type="similarity">
    <text evidence="3 4">Belongs to the RlpA family.</text>
</comment>